<gene>
    <name evidence="1" type="ORF">PHET_08051</name>
</gene>
<evidence type="ECO:0000313" key="2">
    <source>
        <dbReference type="Proteomes" id="UP000748531"/>
    </source>
</evidence>
<organism evidence="1 2">
    <name type="scientific">Paragonimus heterotremus</name>
    <dbReference type="NCBI Taxonomy" id="100268"/>
    <lineage>
        <taxon>Eukaryota</taxon>
        <taxon>Metazoa</taxon>
        <taxon>Spiralia</taxon>
        <taxon>Lophotrochozoa</taxon>
        <taxon>Platyhelminthes</taxon>
        <taxon>Trematoda</taxon>
        <taxon>Digenea</taxon>
        <taxon>Plagiorchiida</taxon>
        <taxon>Troglotremata</taxon>
        <taxon>Troglotrematidae</taxon>
        <taxon>Paragonimus</taxon>
    </lineage>
</organism>
<keyword evidence="2" id="KW-1185">Reference proteome</keyword>
<evidence type="ECO:0000313" key="1">
    <source>
        <dbReference type="EMBL" id="KAF5398687.1"/>
    </source>
</evidence>
<feature type="non-terminal residue" evidence="1">
    <location>
        <position position="91"/>
    </location>
</feature>
<dbReference type="Proteomes" id="UP000748531">
    <property type="component" value="Unassembled WGS sequence"/>
</dbReference>
<comment type="caution">
    <text evidence="1">The sequence shown here is derived from an EMBL/GenBank/DDBJ whole genome shotgun (WGS) entry which is preliminary data.</text>
</comment>
<dbReference type="AlphaFoldDB" id="A0A8J4SMK8"/>
<name>A0A8J4SMK8_9TREM</name>
<reference evidence="1" key="1">
    <citation type="submission" date="2019-05" db="EMBL/GenBank/DDBJ databases">
        <title>Annotation for the trematode Paragonimus heterotremus.</title>
        <authorList>
            <person name="Choi Y.-J."/>
        </authorList>
    </citation>
    <scope>NUCLEOTIDE SEQUENCE</scope>
    <source>
        <strain evidence="1">LC</strain>
    </source>
</reference>
<protein>
    <submittedName>
        <fullName evidence="1">Uncharacterized protein</fullName>
    </submittedName>
</protein>
<dbReference type="EMBL" id="LUCH01004741">
    <property type="protein sequence ID" value="KAF5398687.1"/>
    <property type="molecule type" value="Genomic_DNA"/>
</dbReference>
<sequence>QSLFALVGSWDTSDFADVQIYQFGSGKFIGSVTDNEQGYGMAHSISTCRSPGPIGCLIVSSLNSAGQSAIGQESRRIWFYRVFSSSEKLVA</sequence>
<accession>A0A8J4SMK8</accession>
<proteinExistence type="predicted"/>